<dbReference type="SUPFAM" id="SSF52540">
    <property type="entry name" value="P-loop containing nucleoside triphosphate hydrolases"/>
    <property type="match status" value="1"/>
</dbReference>
<evidence type="ECO:0000313" key="8">
    <source>
        <dbReference type="EMBL" id="ABW68929.1"/>
    </source>
</evidence>
<proteinExistence type="predicted"/>
<dbReference type="Gene3D" id="3.30.450.40">
    <property type="match status" value="1"/>
</dbReference>
<dbReference type="GO" id="GO:0003677">
    <property type="term" value="F:DNA binding"/>
    <property type="evidence" value="ECO:0007669"/>
    <property type="project" value="UniProtKB-KW"/>
</dbReference>
<evidence type="ECO:0000256" key="2">
    <source>
        <dbReference type="ARBA" id="ARBA00022840"/>
    </source>
</evidence>
<dbReference type="AlphaFoldDB" id="A8ZZQ7"/>
<evidence type="ECO:0000259" key="7">
    <source>
        <dbReference type="PROSITE" id="PS50045"/>
    </source>
</evidence>
<keyword evidence="2" id="KW-0067">ATP-binding</keyword>
<dbReference type="FunFam" id="3.40.50.300:FF:000006">
    <property type="entry name" value="DNA-binding transcriptional regulator NtrC"/>
    <property type="match status" value="1"/>
</dbReference>
<dbReference type="PROSITE" id="PS00688">
    <property type="entry name" value="SIGMA54_INTERACT_3"/>
    <property type="match status" value="1"/>
</dbReference>
<dbReference type="GO" id="GO:0006355">
    <property type="term" value="P:regulation of DNA-templated transcription"/>
    <property type="evidence" value="ECO:0007669"/>
    <property type="project" value="InterPro"/>
</dbReference>
<dbReference type="PANTHER" id="PTHR32071:SF117">
    <property type="entry name" value="PTS-DEPENDENT DIHYDROXYACETONE KINASE OPERON REGULATORY PROTEIN-RELATED"/>
    <property type="match status" value="1"/>
</dbReference>
<dbReference type="InterPro" id="IPR058031">
    <property type="entry name" value="AAA_lid_NorR"/>
</dbReference>
<dbReference type="eggNOG" id="COG3829">
    <property type="taxonomic scope" value="Bacteria"/>
</dbReference>
<evidence type="ECO:0000256" key="6">
    <source>
        <dbReference type="ARBA" id="ARBA00023163"/>
    </source>
</evidence>
<dbReference type="PROSITE" id="PS00676">
    <property type="entry name" value="SIGMA54_INTERACT_2"/>
    <property type="match status" value="1"/>
</dbReference>
<dbReference type="STRING" id="96561.Dole_3126"/>
<dbReference type="GO" id="GO:0005524">
    <property type="term" value="F:ATP binding"/>
    <property type="evidence" value="ECO:0007669"/>
    <property type="project" value="UniProtKB-KW"/>
</dbReference>
<dbReference type="SMART" id="SM00382">
    <property type="entry name" value="AAA"/>
    <property type="match status" value="1"/>
</dbReference>
<dbReference type="SUPFAM" id="SSF55781">
    <property type="entry name" value="GAF domain-like"/>
    <property type="match status" value="1"/>
</dbReference>
<evidence type="ECO:0000256" key="1">
    <source>
        <dbReference type="ARBA" id="ARBA00022741"/>
    </source>
</evidence>
<dbReference type="InterPro" id="IPR025943">
    <property type="entry name" value="Sigma_54_int_dom_ATP-bd_2"/>
</dbReference>
<dbReference type="InterPro" id="IPR029016">
    <property type="entry name" value="GAF-like_dom_sf"/>
</dbReference>
<gene>
    <name evidence="8" type="ordered locus">Dole_3126</name>
</gene>
<evidence type="ECO:0000256" key="3">
    <source>
        <dbReference type="ARBA" id="ARBA00023015"/>
    </source>
</evidence>
<dbReference type="Pfam" id="PF25601">
    <property type="entry name" value="AAA_lid_14"/>
    <property type="match status" value="1"/>
</dbReference>
<keyword evidence="5" id="KW-0010">Activator</keyword>
<keyword evidence="1" id="KW-0547">Nucleotide-binding</keyword>
<name>A8ZZQ7_DESOH</name>
<dbReference type="PROSITE" id="PS00675">
    <property type="entry name" value="SIGMA54_INTERACT_1"/>
    <property type="match status" value="1"/>
</dbReference>
<accession>A8ZZQ7</accession>
<dbReference type="InterPro" id="IPR003593">
    <property type="entry name" value="AAA+_ATPase"/>
</dbReference>
<dbReference type="Proteomes" id="UP000008561">
    <property type="component" value="Chromosome"/>
</dbReference>
<dbReference type="InterPro" id="IPR025662">
    <property type="entry name" value="Sigma_54_int_dom_ATP-bd_1"/>
</dbReference>
<keyword evidence="9" id="KW-1185">Reference proteome</keyword>
<protein>
    <submittedName>
        <fullName evidence="8">Sigma-54 factor interaction domain-containing protein</fullName>
    </submittedName>
</protein>
<keyword evidence="3" id="KW-0805">Transcription regulation</keyword>
<dbReference type="InterPro" id="IPR025944">
    <property type="entry name" value="Sigma_54_int_dom_CS"/>
</dbReference>
<sequence>MTINSDTLLQRVQQRIFDEGDLQEGLNEVYHCVSAVMPVGKMSWLQFHYDLNMLRVIAQATEIGGEKTNFTYNLPGELIALLCSRDIPEIYLMNHPEKDPLGKEICNRAKLFDWSSLFLNFQNHTGTYGAIMIMTDRKNRYTEAHGRLLSGLKKPLQRVMDALILDNETRSPHPKLKEPVKDKNEFFRQVTRRLCGHLDLQAGVSQCLQYLSRFMPADALFVRQREPEFQSERVLAESYGFFHQQTGTLIPLPIPADTRRTPGIRIINRPEDSSALKLYMPIFGSEICCISMPLIHKERPIGAAVVGLEGRARYTEEHMQLFALLHDPFVLALSNNIRHREVIRLKNLVEEEKKDLAEELHCTAPDTIIGGSLGLEKVMENARLVAGQDSPVLLTGETGVGKEMIANFIHWQSSRKDGPLIKVNCGAIPDTLVDSELFGHEKGAFTGATRQKLGRFERANGGTIFLDEIAELPLPAQVRMLRVLHNKIIERVGGTESIPVDIRIIAATHRNLEERVKAGRFREDLWFRLNVFPIRIPPLRSRTMDVPALSDHFIEKKSRELKIHPTPPLSPDAMARLTAYSWPGNVRELENVIERELILNTGGPLTFQNLSPTPTHEEPAGHDMKTEDILSLDDLFVRHVKKVLVLSNGKINGPGGAAEMMKIKPNTLRNRMKKLGIAYGREKR</sequence>
<organism evidence="8 9">
    <name type="scientific">Desulfosudis oleivorans (strain DSM 6200 / JCM 39069 / Hxd3)</name>
    <name type="common">Desulfococcus oleovorans</name>
    <dbReference type="NCBI Taxonomy" id="96561"/>
    <lineage>
        <taxon>Bacteria</taxon>
        <taxon>Pseudomonadati</taxon>
        <taxon>Thermodesulfobacteriota</taxon>
        <taxon>Desulfobacteria</taxon>
        <taxon>Desulfobacterales</taxon>
        <taxon>Desulfosudaceae</taxon>
        <taxon>Desulfosudis</taxon>
    </lineage>
</organism>
<dbReference type="EMBL" id="CP000859">
    <property type="protein sequence ID" value="ABW68929.1"/>
    <property type="molecule type" value="Genomic_DNA"/>
</dbReference>
<dbReference type="Gene3D" id="1.10.8.60">
    <property type="match status" value="1"/>
</dbReference>
<evidence type="ECO:0000256" key="5">
    <source>
        <dbReference type="ARBA" id="ARBA00023159"/>
    </source>
</evidence>
<dbReference type="CDD" id="cd00009">
    <property type="entry name" value="AAA"/>
    <property type="match status" value="1"/>
</dbReference>
<dbReference type="Gene3D" id="1.10.10.60">
    <property type="entry name" value="Homeodomain-like"/>
    <property type="match status" value="1"/>
</dbReference>
<keyword evidence="4" id="KW-0238">DNA-binding</keyword>
<dbReference type="Gene3D" id="3.40.50.300">
    <property type="entry name" value="P-loop containing nucleotide triphosphate hydrolases"/>
    <property type="match status" value="1"/>
</dbReference>
<dbReference type="KEGG" id="dol:Dole_3126"/>
<dbReference type="PANTHER" id="PTHR32071">
    <property type="entry name" value="TRANSCRIPTIONAL REGULATORY PROTEIN"/>
    <property type="match status" value="1"/>
</dbReference>
<dbReference type="Pfam" id="PF00158">
    <property type="entry name" value="Sigma54_activat"/>
    <property type="match status" value="1"/>
</dbReference>
<dbReference type="InterPro" id="IPR027417">
    <property type="entry name" value="P-loop_NTPase"/>
</dbReference>
<dbReference type="HOGENOM" id="CLU_000445_95_2_7"/>
<dbReference type="RefSeq" id="WP_012176539.1">
    <property type="nucleotide sequence ID" value="NC_009943.1"/>
</dbReference>
<reference evidence="8 9" key="1">
    <citation type="submission" date="2007-10" db="EMBL/GenBank/DDBJ databases">
        <title>Complete sequence of Desulfococcus oleovorans Hxd3.</title>
        <authorList>
            <consortium name="US DOE Joint Genome Institute"/>
            <person name="Copeland A."/>
            <person name="Lucas S."/>
            <person name="Lapidus A."/>
            <person name="Barry K."/>
            <person name="Glavina del Rio T."/>
            <person name="Dalin E."/>
            <person name="Tice H."/>
            <person name="Pitluck S."/>
            <person name="Kiss H."/>
            <person name="Brettin T."/>
            <person name="Bruce D."/>
            <person name="Detter J.C."/>
            <person name="Han C."/>
            <person name="Schmutz J."/>
            <person name="Larimer F."/>
            <person name="Land M."/>
            <person name="Hauser L."/>
            <person name="Kyrpides N."/>
            <person name="Kim E."/>
            <person name="Wawrik B."/>
            <person name="Richardson P."/>
        </authorList>
    </citation>
    <scope>NUCLEOTIDE SEQUENCE [LARGE SCALE GENOMIC DNA]</scope>
    <source>
        <strain evidence="9">DSM 6200 / JCM 39069 / Hxd3</strain>
    </source>
</reference>
<evidence type="ECO:0000256" key="4">
    <source>
        <dbReference type="ARBA" id="ARBA00023125"/>
    </source>
</evidence>
<dbReference type="InterPro" id="IPR002078">
    <property type="entry name" value="Sigma_54_int"/>
</dbReference>
<dbReference type="PROSITE" id="PS50045">
    <property type="entry name" value="SIGMA54_INTERACT_4"/>
    <property type="match status" value="1"/>
</dbReference>
<dbReference type="OrthoDB" id="9763792at2"/>
<evidence type="ECO:0000313" key="9">
    <source>
        <dbReference type="Proteomes" id="UP000008561"/>
    </source>
</evidence>
<feature type="domain" description="Sigma-54 factor interaction" evidence="7">
    <location>
        <begin position="368"/>
        <end position="598"/>
    </location>
</feature>
<keyword evidence="6" id="KW-0804">Transcription</keyword>